<dbReference type="Pfam" id="PF10979">
    <property type="entry name" value="DUF2786"/>
    <property type="match status" value="1"/>
</dbReference>
<evidence type="ECO:0000313" key="4">
    <source>
        <dbReference type="Proteomes" id="UP000028504"/>
    </source>
</evidence>
<keyword evidence="4" id="KW-1185">Reference proteome</keyword>
<gene>
    <name evidence="3" type="ORF">CATYP_07615</name>
</gene>
<proteinExistence type="predicted"/>
<organism evidence="3 4">
    <name type="scientific">Corynebacterium atypicum</name>
    <dbReference type="NCBI Taxonomy" id="191610"/>
    <lineage>
        <taxon>Bacteria</taxon>
        <taxon>Bacillati</taxon>
        <taxon>Actinomycetota</taxon>
        <taxon>Actinomycetes</taxon>
        <taxon>Mycobacteriales</taxon>
        <taxon>Corynebacteriaceae</taxon>
        <taxon>Corynebacterium</taxon>
    </lineage>
</organism>
<name>A0ABM5QNS0_9CORY</name>
<feature type="compositionally biased region" description="Low complexity" evidence="1">
    <location>
        <begin position="367"/>
        <end position="378"/>
    </location>
</feature>
<evidence type="ECO:0000259" key="2">
    <source>
        <dbReference type="Pfam" id="PF10979"/>
    </source>
</evidence>
<dbReference type="EMBL" id="CP008944">
    <property type="protein sequence ID" value="AIG64474.1"/>
    <property type="molecule type" value="Genomic_DNA"/>
</dbReference>
<feature type="region of interest" description="Disordered" evidence="1">
    <location>
        <begin position="354"/>
        <end position="388"/>
    </location>
</feature>
<evidence type="ECO:0000256" key="1">
    <source>
        <dbReference type="SAM" id="MobiDB-lite"/>
    </source>
</evidence>
<sequence>MASHTSATGCAPGCTCHYRAVYQLTQAAEYGWLPADIRHLLRSQPPGLVAALCVQAAADLGPGVTSAMARVWRDTAAVSPPGSTGSHVPASLLSKLSATNRLLGDATLVTAGLGYEAGRPQMPAEKRSDRPALLRRVRHLLDKAAATNFPAEAESFTAKAHELRQRYLLDELQELPHDHPDTPVVERRFYLESPWVNYQFSLLVAIARAQRCRGLLYSDLGIVSTFGTPEDLEITGELFSRLNRVRDLAMRIGPGAYHAAAHRQTSAYRRSFQYAFASRIGQRLLETNEAALADSAADEGHRGALMVHLDRRERAAAEALSQVCPSTKLVRLSAHHPGGYTDGFAAAESTPLGAELGSHQNESGQHPAPDAGAGDALPAPQPPHPVTM</sequence>
<evidence type="ECO:0000313" key="3">
    <source>
        <dbReference type="EMBL" id="AIG64474.1"/>
    </source>
</evidence>
<dbReference type="RefSeq" id="WP_038606239.1">
    <property type="nucleotide sequence ID" value="NZ_CP008944.1"/>
</dbReference>
<protein>
    <recommendedName>
        <fullName evidence="2">DUF2786 domain-containing protein</fullName>
    </recommendedName>
</protein>
<dbReference type="Proteomes" id="UP000028504">
    <property type="component" value="Chromosome"/>
</dbReference>
<accession>A0ABM5QNS0</accession>
<dbReference type="InterPro" id="IPR024498">
    <property type="entry name" value="DUF2786"/>
</dbReference>
<reference evidence="3 4" key="1">
    <citation type="submission" date="2014-07" db="EMBL/GenBank/DDBJ databases">
        <title>Complete genome sequence of Corynebacterium atypicum DSM 44849: identifiction of the mycolic acid biosynthesis genes.</title>
        <authorList>
            <person name="Tippelt A."/>
            <person name="Mollmann S."/>
            <person name="Albersmeier A."/>
            <person name="Jaenicke S."/>
            <person name="Ruckert C."/>
            <person name="Tauch A."/>
        </authorList>
    </citation>
    <scope>NUCLEOTIDE SEQUENCE [LARGE SCALE GENOMIC DNA]</scope>
    <source>
        <strain evidence="3 4">R2070</strain>
    </source>
</reference>
<feature type="domain" description="DUF2786" evidence="2">
    <location>
        <begin position="133"/>
        <end position="170"/>
    </location>
</feature>
<feature type="compositionally biased region" description="Pro residues" evidence="1">
    <location>
        <begin position="379"/>
        <end position="388"/>
    </location>
</feature>